<evidence type="ECO:0000259" key="2">
    <source>
        <dbReference type="Pfam" id="PF04862"/>
    </source>
</evidence>
<dbReference type="Pfam" id="PF04862">
    <property type="entry name" value="DUF642"/>
    <property type="match status" value="1"/>
</dbReference>
<dbReference type="EMBL" id="JAVDYC010000001">
    <property type="protein sequence ID" value="MDR7320207.1"/>
    <property type="molecule type" value="Genomic_DNA"/>
</dbReference>
<organism evidence="3 4">
    <name type="scientific">Catenuloplanes niger</name>
    <dbReference type="NCBI Taxonomy" id="587534"/>
    <lineage>
        <taxon>Bacteria</taxon>
        <taxon>Bacillati</taxon>
        <taxon>Actinomycetota</taxon>
        <taxon>Actinomycetes</taxon>
        <taxon>Micromonosporales</taxon>
        <taxon>Micromonosporaceae</taxon>
        <taxon>Catenuloplanes</taxon>
    </lineage>
</organism>
<gene>
    <name evidence="3" type="ORF">J2S44_000457</name>
</gene>
<dbReference type="InterPro" id="IPR006946">
    <property type="entry name" value="DGR2-like_dom"/>
</dbReference>
<feature type="domain" description="DUF642" evidence="2">
    <location>
        <begin position="32"/>
        <end position="181"/>
    </location>
</feature>
<feature type="chain" id="PRO_5042104997" evidence="1">
    <location>
        <begin position="25"/>
        <end position="193"/>
    </location>
</feature>
<accession>A0AAE3ZJM8</accession>
<reference evidence="3 4" key="1">
    <citation type="submission" date="2023-07" db="EMBL/GenBank/DDBJ databases">
        <title>Sequencing the genomes of 1000 actinobacteria strains.</title>
        <authorList>
            <person name="Klenk H.-P."/>
        </authorList>
    </citation>
    <scope>NUCLEOTIDE SEQUENCE [LARGE SCALE GENOMIC DNA]</scope>
    <source>
        <strain evidence="3 4">DSM 44711</strain>
    </source>
</reference>
<protein>
    <submittedName>
        <fullName evidence="3">Choice-of-anchor C domain-containing protein</fullName>
    </submittedName>
</protein>
<dbReference type="Proteomes" id="UP001183629">
    <property type="component" value="Unassembled WGS sequence"/>
</dbReference>
<proteinExistence type="predicted"/>
<evidence type="ECO:0000313" key="3">
    <source>
        <dbReference type="EMBL" id="MDR7320207.1"/>
    </source>
</evidence>
<feature type="signal peptide" evidence="1">
    <location>
        <begin position="1"/>
        <end position="24"/>
    </location>
</feature>
<dbReference type="NCBIfam" id="TIGR04362">
    <property type="entry name" value="choice_anch_C"/>
    <property type="match status" value="1"/>
</dbReference>
<evidence type="ECO:0000313" key="4">
    <source>
        <dbReference type="Proteomes" id="UP001183629"/>
    </source>
</evidence>
<keyword evidence="4" id="KW-1185">Reference proteome</keyword>
<keyword evidence="1" id="KW-0732">Signal</keyword>
<sequence>MMPRRATAVIAGVLSVLAAAPAHATAGAFWDSFEEPWAPTGSFTTYRAGQVFGPWAVIGGDVDLIGGGYWAAQNEAQSLDLNGARAGAIRATFGTTLAADYRVSYRLSGNPAGPPEVKTGVAGVDGRPRQDFAFDATRTSRTAMGYVEMSFTFRATRAATSLELTSTTPGAYGPVLDNVLVQSCTITDCSAGR</sequence>
<dbReference type="RefSeq" id="WP_310408573.1">
    <property type="nucleotide sequence ID" value="NZ_JAVDYC010000001.1"/>
</dbReference>
<dbReference type="InterPro" id="IPR027576">
    <property type="entry name" value="Choice_anch_C_dom"/>
</dbReference>
<dbReference type="AlphaFoldDB" id="A0AAE3ZJM8"/>
<name>A0AAE3ZJM8_9ACTN</name>
<comment type="caution">
    <text evidence="3">The sequence shown here is derived from an EMBL/GenBank/DDBJ whole genome shotgun (WGS) entry which is preliminary data.</text>
</comment>
<evidence type="ECO:0000256" key="1">
    <source>
        <dbReference type="SAM" id="SignalP"/>
    </source>
</evidence>